<keyword evidence="2" id="KW-0488">Methylation</keyword>
<evidence type="ECO:0000313" key="6">
    <source>
        <dbReference type="Proteomes" id="UP001358324"/>
    </source>
</evidence>
<dbReference type="Gene3D" id="3.30.700.10">
    <property type="entry name" value="Glycoprotein, Type 4 Pilin"/>
    <property type="match status" value="1"/>
</dbReference>
<dbReference type="NCBIfam" id="TIGR02532">
    <property type="entry name" value="IV_pilin_GFxxxE"/>
    <property type="match status" value="1"/>
</dbReference>
<keyword evidence="3" id="KW-0281">Fimbrium</keyword>
<gene>
    <name evidence="5" type="ORF">V3391_16580</name>
</gene>
<evidence type="ECO:0000256" key="4">
    <source>
        <dbReference type="SAM" id="Phobius"/>
    </source>
</evidence>
<reference evidence="5 6" key="1">
    <citation type="submission" date="2024-01" db="EMBL/GenBank/DDBJ databases">
        <title>Novel species of the genus Luteimonas isolated from rivers.</title>
        <authorList>
            <person name="Lu H."/>
        </authorList>
    </citation>
    <scope>NUCLEOTIDE SEQUENCE [LARGE SCALE GENOMIC DNA]</scope>
    <source>
        <strain evidence="5 6">SMYT11W</strain>
    </source>
</reference>
<keyword evidence="6" id="KW-1185">Reference proteome</keyword>
<dbReference type="InterPro" id="IPR012902">
    <property type="entry name" value="N_methyl_site"/>
</dbReference>
<dbReference type="InterPro" id="IPR045584">
    <property type="entry name" value="Pilin-like"/>
</dbReference>
<sequence>MKTLQKGFTLIELMIVVAIIAILAAIALPAYQDYVARSQVSEGLSLSAGPKTAIAEYYANYGAWPADPTAAGVAAGASISGKYVTSATVSSGLINVVYNQTATSTKIKNAGTGLVLSPIDRGGSIAWTCKTGTIGAKYLPSSCR</sequence>
<dbReference type="Pfam" id="PF07963">
    <property type="entry name" value="N_methyl"/>
    <property type="match status" value="1"/>
</dbReference>
<dbReference type="Pfam" id="PF00114">
    <property type="entry name" value="Pilin"/>
    <property type="match status" value="1"/>
</dbReference>
<dbReference type="PANTHER" id="PTHR30093">
    <property type="entry name" value="GENERAL SECRETION PATHWAY PROTEIN G"/>
    <property type="match status" value="1"/>
</dbReference>
<dbReference type="RefSeq" id="WP_332079531.1">
    <property type="nucleotide sequence ID" value="NZ_JAZHBM010000003.1"/>
</dbReference>
<name>A0ABU7WIP2_9GAMM</name>
<evidence type="ECO:0000313" key="5">
    <source>
        <dbReference type="EMBL" id="MEF3083834.1"/>
    </source>
</evidence>
<feature type="transmembrane region" description="Helical" evidence="4">
    <location>
        <begin position="7"/>
        <end position="31"/>
    </location>
</feature>
<protein>
    <submittedName>
        <fullName evidence="5">Pilin</fullName>
    </submittedName>
</protein>
<proteinExistence type="inferred from homology"/>
<keyword evidence="4" id="KW-0472">Membrane</keyword>
<dbReference type="InterPro" id="IPR001082">
    <property type="entry name" value="Pilin"/>
</dbReference>
<dbReference type="EMBL" id="JAZHBM010000003">
    <property type="protein sequence ID" value="MEF3083834.1"/>
    <property type="molecule type" value="Genomic_DNA"/>
</dbReference>
<keyword evidence="4" id="KW-0812">Transmembrane</keyword>
<dbReference type="PROSITE" id="PS00409">
    <property type="entry name" value="PROKAR_NTER_METHYL"/>
    <property type="match status" value="1"/>
</dbReference>
<accession>A0ABU7WIP2</accession>
<keyword evidence="4" id="KW-1133">Transmembrane helix</keyword>
<organism evidence="5 6">
    <name type="scientific">Luteimonas flava</name>
    <dbReference type="NCBI Taxonomy" id="3115822"/>
    <lineage>
        <taxon>Bacteria</taxon>
        <taxon>Pseudomonadati</taxon>
        <taxon>Pseudomonadota</taxon>
        <taxon>Gammaproteobacteria</taxon>
        <taxon>Lysobacterales</taxon>
        <taxon>Lysobacteraceae</taxon>
        <taxon>Luteimonas</taxon>
    </lineage>
</organism>
<evidence type="ECO:0000256" key="2">
    <source>
        <dbReference type="ARBA" id="ARBA00022481"/>
    </source>
</evidence>
<dbReference type="PANTHER" id="PTHR30093:SF34">
    <property type="entry name" value="PREPILIN PEPTIDASE-DEPENDENT PROTEIN D"/>
    <property type="match status" value="1"/>
</dbReference>
<dbReference type="Proteomes" id="UP001358324">
    <property type="component" value="Unassembled WGS sequence"/>
</dbReference>
<evidence type="ECO:0000256" key="1">
    <source>
        <dbReference type="ARBA" id="ARBA00005233"/>
    </source>
</evidence>
<comment type="caution">
    <text evidence="5">The sequence shown here is derived from an EMBL/GenBank/DDBJ whole genome shotgun (WGS) entry which is preliminary data.</text>
</comment>
<comment type="similarity">
    <text evidence="1 3">Belongs to the N-Me-Phe pilin family.</text>
</comment>
<dbReference type="SUPFAM" id="SSF54523">
    <property type="entry name" value="Pili subunits"/>
    <property type="match status" value="1"/>
</dbReference>
<evidence type="ECO:0000256" key="3">
    <source>
        <dbReference type="RuleBase" id="RU000389"/>
    </source>
</evidence>